<dbReference type="InterPro" id="IPR006171">
    <property type="entry name" value="TOPRIM_dom"/>
</dbReference>
<keyword evidence="8 15" id="KW-0413">Isomerase</keyword>
<evidence type="ECO:0000256" key="11">
    <source>
        <dbReference type="ARBA" id="ARBA00032235"/>
    </source>
</evidence>
<evidence type="ECO:0000256" key="2">
    <source>
        <dbReference type="ARBA" id="ARBA00009446"/>
    </source>
</evidence>
<dbReference type="PROSITE" id="PS50880">
    <property type="entry name" value="TOPRIM"/>
    <property type="match status" value="1"/>
</dbReference>
<dbReference type="Gene3D" id="1.10.290.10">
    <property type="entry name" value="Topoisomerase I, domain 4"/>
    <property type="match status" value="1"/>
</dbReference>
<dbReference type="SUPFAM" id="SSF56712">
    <property type="entry name" value="Prokaryotic type I DNA topoisomerase"/>
    <property type="match status" value="1"/>
</dbReference>
<dbReference type="GO" id="GO:0003917">
    <property type="term" value="F:DNA topoisomerase type I (single strand cut, ATP-independent) activity"/>
    <property type="evidence" value="ECO:0007669"/>
    <property type="project" value="UniProtKB-EC"/>
</dbReference>
<organism evidence="15 16">
    <name type="scientific">Bacillus thuringiensis</name>
    <dbReference type="NCBI Taxonomy" id="1428"/>
    <lineage>
        <taxon>Bacteria</taxon>
        <taxon>Bacillati</taxon>
        <taxon>Bacillota</taxon>
        <taxon>Bacilli</taxon>
        <taxon>Bacillales</taxon>
        <taxon>Bacillaceae</taxon>
        <taxon>Bacillus</taxon>
        <taxon>Bacillus cereus group</taxon>
    </lineage>
</organism>
<dbReference type="InterPro" id="IPR023406">
    <property type="entry name" value="Topo_IA_AS"/>
</dbReference>
<evidence type="ECO:0000259" key="14">
    <source>
        <dbReference type="PROSITE" id="PS52039"/>
    </source>
</evidence>
<geneLocation type="plasmid" evidence="15 16">
    <name>poh2</name>
</geneLocation>
<dbReference type="GO" id="GO:0003677">
    <property type="term" value="F:DNA binding"/>
    <property type="evidence" value="ECO:0007669"/>
    <property type="project" value="UniProtKB-KW"/>
</dbReference>
<dbReference type="GO" id="GO:0006265">
    <property type="term" value="P:DNA topological change"/>
    <property type="evidence" value="ECO:0007669"/>
    <property type="project" value="InterPro"/>
</dbReference>
<evidence type="ECO:0000256" key="12">
    <source>
        <dbReference type="ARBA" id="ARBA00032877"/>
    </source>
</evidence>
<keyword evidence="15" id="KW-0614">Plasmid</keyword>
<dbReference type="InterPro" id="IPR003601">
    <property type="entry name" value="Topo_IA_2"/>
</dbReference>
<gene>
    <name evidence="15" type="ORF">CAB88_31650</name>
</gene>
<dbReference type="SMR" id="A0A1W6WYD2"/>
<dbReference type="SMART" id="SM00493">
    <property type="entry name" value="TOPRIM"/>
    <property type="match status" value="1"/>
</dbReference>
<feature type="domain" description="Toprim" evidence="13">
    <location>
        <begin position="3"/>
        <end position="140"/>
    </location>
</feature>
<dbReference type="EMBL" id="CP021063">
    <property type="protein sequence ID" value="ARP61567.1"/>
    <property type="molecule type" value="Genomic_DNA"/>
</dbReference>
<protein>
    <recommendedName>
        <fullName evidence="3">DNA topoisomerase</fullName>
        <ecNumber evidence="3">5.6.2.1</ecNumber>
    </recommendedName>
    <alternativeName>
        <fullName evidence="12">Omega-protein</fullName>
    </alternativeName>
    <alternativeName>
        <fullName evidence="11">Relaxing enzyme</fullName>
    </alternativeName>
    <alternativeName>
        <fullName evidence="9">Swivelase</fullName>
    </alternativeName>
    <alternativeName>
        <fullName evidence="10">Untwisting enzyme</fullName>
    </alternativeName>
</protein>
<sequence length="717" mass="82639">MGYTLILAEKQNQAEAYEEVFMNTKRKKGYIEIPACPLFPNSAILTWAIGHLVTLYDPVDYDEKLKYWNLKDLPIIPSEFKFKVSNNKVEQFNTIKKLMKDASDVVIATDSDREGENIAYSIIRLAGGGEKPLRRLWINSLVEKEVRKGFENLKDANQFVSYYHEAQARQVSDWLVGLNGTRLYSGLLQKKGIKGTFTVGRVQTPTLNLIYEREKEITNFKPTSFYEIEGCFEKDNQSFCAKYKEKFDSEYLLKEKLKEHNISLHSKNTAIVEEVKTEVKKVSSPKLHSLSSLQALINKKYKYSPKEVLETVQSLYDKPLTLVTYPRTDTPYITENEFEYLKEHLKEYQKIAGVDFEPYSLEPNSRYVNNKKVQEHYAIVLTEKIPTEKQISQLTDKQKNIYFEIVHSVLGMFHHPYIYEETKIDLNLQNLKFEKVGKVEVSKGWKVLFTTDHEDSKEEDERGSLPKLNRGDNCAVVLKTKEGKTKVPKRYTEGELIILMKTCGGSKVLDKLDQEEKNALKETEGLGQESTRGNIIENLKKQEYIEIKNNRTYVTKKGAILCDLVEGTMLANPKLTAGWEKYLKRIGKNEGTKENFIANTERFVQHLVTTTKEQLEEMDMSEQVEQIASQDYLALCPTCKKGHIVEKEKFYGCTNYKEGCKQTFPKEKSGKKLTKTQIKSLCEKGKTSKIKGFKGKKEFASVLVFNDGKVLFEFQCK</sequence>
<dbReference type="NCBIfam" id="TIGR01056">
    <property type="entry name" value="topB"/>
    <property type="match status" value="1"/>
</dbReference>
<proteinExistence type="inferred from homology"/>
<evidence type="ECO:0000256" key="8">
    <source>
        <dbReference type="ARBA" id="ARBA00023235"/>
    </source>
</evidence>
<dbReference type="RefSeq" id="WP_000542404.1">
    <property type="nucleotide sequence ID" value="NZ_CP011357.1"/>
</dbReference>
<dbReference type="InterPro" id="IPR034144">
    <property type="entry name" value="TOPRIM_TopoIII"/>
</dbReference>
<evidence type="ECO:0000256" key="3">
    <source>
        <dbReference type="ARBA" id="ARBA00012891"/>
    </source>
</evidence>
<dbReference type="CDD" id="cd00186">
    <property type="entry name" value="TOP1Ac"/>
    <property type="match status" value="1"/>
</dbReference>
<feature type="domain" description="Topo IA-type catalytic" evidence="14">
    <location>
        <begin position="159"/>
        <end position="608"/>
    </location>
</feature>
<dbReference type="PROSITE" id="PS52039">
    <property type="entry name" value="TOPO_IA_2"/>
    <property type="match status" value="1"/>
</dbReference>
<dbReference type="InterPro" id="IPR023405">
    <property type="entry name" value="Topo_IA_core_domain"/>
</dbReference>
<dbReference type="InterPro" id="IPR013497">
    <property type="entry name" value="Topo_IA_cen"/>
</dbReference>
<evidence type="ECO:0000256" key="1">
    <source>
        <dbReference type="ARBA" id="ARBA00000213"/>
    </source>
</evidence>
<evidence type="ECO:0000256" key="5">
    <source>
        <dbReference type="ARBA" id="ARBA00022842"/>
    </source>
</evidence>
<keyword evidence="16" id="KW-1185">Reference proteome</keyword>
<dbReference type="Gene3D" id="2.70.20.10">
    <property type="entry name" value="Topoisomerase I, domain 3"/>
    <property type="match status" value="1"/>
</dbReference>
<dbReference type="InterPro" id="IPR003602">
    <property type="entry name" value="Topo_IA_DNA-bd_dom"/>
</dbReference>
<evidence type="ECO:0000256" key="7">
    <source>
        <dbReference type="ARBA" id="ARBA00023125"/>
    </source>
</evidence>
<dbReference type="InterPro" id="IPR005738">
    <property type="entry name" value="TopoIII"/>
</dbReference>
<evidence type="ECO:0000259" key="13">
    <source>
        <dbReference type="PROSITE" id="PS50880"/>
    </source>
</evidence>
<dbReference type="SMART" id="SM00437">
    <property type="entry name" value="TOP1Ac"/>
    <property type="match status" value="1"/>
</dbReference>
<dbReference type="PROSITE" id="PS00396">
    <property type="entry name" value="TOPO_IA_1"/>
    <property type="match status" value="1"/>
</dbReference>
<dbReference type="KEGG" id="bthy:AQ980_31465"/>
<dbReference type="InterPro" id="IPR000380">
    <property type="entry name" value="Topo_IA"/>
</dbReference>
<evidence type="ECO:0000313" key="16">
    <source>
        <dbReference type="Proteomes" id="UP000194143"/>
    </source>
</evidence>
<keyword evidence="7" id="KW-0238">DNA-binding</keyword>
<dbReference type="EC" id="5.6.2.1" evidence="3"/>
<dbReference type="Pfam" id="PF13342">
    <property type="entry name" value="Toprim_Crpt"/>
    <property type="match status" value="1"/>
</dbReference>
<name>A0A1W6WYD2_BACTU</name>
<dbReference type="InterPro" id="IPR025589">
    <property type="entry name" value="Toprim_C_rpt"/>
</dbReference>
<dbReference type="PANTHER" id="PTHR11390">
    <property type="entry name" value="PROKARYOTIC DNA TOPOISOMERASE"/>
    <property type="match status" value="1"/>
</dbReference>
<keyword evidence="6" id="KW-0799">Topoisomerase</keyword>
<dbReference type="NCBIfam" id="NF005829">
    <property type="entry name" value="PRK07726.1"/>
    <property type="match status" value="1"/>
</dbReference>
<evidence type="ECO:0000256" key="4">
    <source>
        <dbReference type="ARBA" id="ARBA00022723"/>
    </source>
</evidence>
<keyword evidence="4" id="KW-0479">Metal-binding</keyword>
<dbReference type="SMART" id="SM00436">
    <property type="entry name" value="TOP1Bc"/>
    <property type="match status" value="1"/>
</dbReference>
<dbReference type="AlphaFoldDB" id="A0A1W6WYD2"/>
<dbReference type="Pfam" id="PF01131">
    <property type="entry name" value="Topoisom_bac"/>
    <property type="match status" value="1"/>
</dbReference>
<dbReference type="CDD" id="cd03362">
    <property type="entry name" value="TOPRIM_TopoIA_TopoIII"/>
    <property type="match status" value="1"/>
</dbReference>
<dbReference type="GO" id="GO:0006310">
    <property type="term" value="P:DNA recombination"/>
    <property type="evidence" value="ECO:0007669"/>
    <property type="project" value="TreeGrafter"/>
</dbReference>
<dbReference type="InterPro" id="IPR013824">
    <property type="entry name" value="Topo_IA_cen_sub1"/>
</dbReference>
<dbReference type="Proteomes" id="UP000194143">
    <property type="component" value="Plasmid poh2"/>
</dbReference>
<dbReference type="GO" id="GO:0043597">
    <property type="term" value="C:cytoplasmic replication fork"/>
    <property type="evidence" value="ECO:0007669"/>
    <property type="project" value="TreeGrafter"/>
</dbReference>
<evidence type="ECO:0000313" key="15">
    <source>
        <dbReference type="EMBL" id="ARP61567.1"/>
    </source>
</evidence>
<dbReference type="GO" id="GO:0046872">
    <property type="term" value="F:metal ion binding"/>
    <property type="evidence" value="ECO:0007669"/>
    <property type="project" value="UniProtKB-KW"/>
</dbReference>
<accession>A0A1W6WYD2</accession>
<dbReference type="Pfam" id="PF01751">
    <property type="entry name" value="Toprim"/>
    <property type="match status" value="1"/>
</dbReference>
<comment type="similarity">
    <text evidence="2">Belongs to the type IA topoisomerase family.</text>
</comment>
<dbReference type="InterPro" id="IPR013826">
    <property type="entry name" value="Topo_IA_cen_sub3"/>
</dbReference>
<dbReference type="Gene3D" id="1.10.460.10">
    <property type="entry name" value="Topoisomerase I, domain 2"/>
    <property type="match status" value="1"/>
</dbReference>
<dbReference type="Gene3D" id="3.40.50.140">
    <property type="match status" value="1"/>
</dbReference>
<dbReference type="InterPro" id="IPR013825">
    <property type="entry name" value="Topo_IA_cen_sub2"/>
</dbReference>
<evidence type="ECO:0000256" key="9">
    <source>
        <dbReference type="ARBA" id="ARBA00030003"/>
    </source>
</evidence>
<reference evidence="15 16" key="1">
    <citation type="submission" date="2017-04" db="EMBL/GenBank/DDBJ databases">
        <title>Complete Genome Sequence of Bacillus thuringiensis type Strain ATCC 10792.</title>
        <authorList>
            <person name="Oh D.-H."/>
            <person name="Park B.-J."/>
            <person name="Shuai W."/>
            <person name="Chelliah R."/>
        </authorList>
    </citation>
    <scope>NUCLEOTIDE SEQUENCE [LARGE SCALE GENOMIC DNA]</scope>
    <source>
        <strain evidence="15 16">ATCC 10792</strain>
        <plasmid evidence="15 16">poh2</plasmid>
    </source>
</reference>
<dbReference type="GeneID" id="67470622"/>
<comment type="catalytic activity">
    <reaction evidence="1">
        <text>ATP-independent breakage of single-stranded DNA, followed by passage and rejoining.</text>
        <dbReference type="EC" id="5.6.2.1"/>
    </reaction>
</comment>
<evidence type="ECO:0000256" key="6">
    <source>
        <dbReference type="ARBA" id="ARBA00023029"/>
    </source>
</evidence>
<evidence type="ECO:0000256" key="10">
    <source>
        <dbReference type="ARBA" id="ARBA00031985"/>
    </source>
</evidence>
<dbReference type="GO" id="GO:0006281">
    <property type="term" value="P:DNA repair"/>
    <property type="evidence" value="ECO:0007669"/>
    <property type="project" value="TreeGrafter"/>
</dbReference>
<dbReference type="PANTHER" id="PTHR11390:SF21">
    <property type="entry name" value="DNA TOPOISOMERASE 3-ALPHA"/>
    <property type="match status" value="1"/>
</dbReference>
<dbReference type="PRINTS" id="PR00417">
    <property type="entry name" value="PRTPISMRASEI"/>
</dbReference>
<keyword evidence="5" id="KW-0460">Magnesium</keyword>